<sequence>MYGAELPDEVRGPEHDGGDDPEGRCDDEHVRAHGQRRQPVERPPVLGHAALGVVQQVARRLRQPRPLPPALLAAVRLPQRVQHPAPELRLGRRRRRALLVRRRRPGPRLRILAQHARRAQPLPRRQRHPLRRLARLRLLAVAGRHRVHAGADGRIFLLCLRRRRPIVVRGRAGSCVLELILRPLRSCSGSYLVESMPGAEGELGVGRGRSGDAS</sequence>
<reference evidence="2" key="2">
    <citation type="submission" date="2018-03" db="EMBL/GenBank/DDBJ databases">
        <title>The Triticum urartu genome reveals the dynamic nature of wheat genome evolution.</title>
        <authorList>
            <person name="Ling H."/>
            <person name="Ma B."/>
            <person name="Shi X."/>
            <person name="Liu H."/>
            <person name="Dong L."/>
            <person name="Sun H."/>
            <person name="Cao Y."/>
            <person name="Gao Q."/>
            <person name="Zheng S."/>
            <person name="Li Y."/>
            <person name="Yu Y."/>
            <person name="Du H."/>
            <person name="Qi M."/>
            <person name="Li Y."/>
            <person name="Yu H."/>
            <person name="Cui Y."/>
            <person name="Wang N."/>
            <person name="Chen C."/>
            <person name="Wu H."/>
            <person name="Zhao Y."/>
            <person name="Zhang J."/>
            <person name="Li Y."/>
            <person name="Zhou W."/>
            <person name="Zhang B."/>
            <person name="Hu W."/>
            <person name="Eijk M."/>
            <person name="Tang J."/>
            <person name="Witsenboer H."/>
            <person name="Zhao S."/>
            <person name="Li Z."/>
            <person name="Zhang A."/>
            <person name="Wang D."/>
            <person name="Liang C."/>
        </authorList>
    </citation>
    <scope>NUCLEOTIDE SEQUENCE [LARGE SCALE GENOMIC DNA]</scope>
    <source>
        <strain evidence="2">cv. G1812</strain>
    </source>
</reference>
<keyword evidence="3" id="KW-1185">Reference proteome</keyword>
<accession>A0A8R7Q6I6</accession>
<organism evidence="2 3">
    <name type="scientific">Triticum urartu</name>
    <name type="common">Red wild einkorn</name>
    <name type="synonym">Crithodium urartu</name>
    <dbReference type="NCBI Taxonomy" id="4572"/>
    <lineage>
        <taxon>Eukaryota</taxon>
        <taxon>Viridiplantae</taxon>
        <taxon>Streptophyta</taxon>
        <taxon>Embryophyta</taxon>
        <taxon>Tracheophyta</taxon>
        <taxon>Spermatophyta</taxon>
        <taxon>Magnoliopsida</taxon>
        <taxon>Liliopsida</taxon>
        <taxon>Poales</taxon>
        <taxon>Poaceae</taxon>
        <taxon>BOP clade</taxon>
        <taxon>Pooideae</taxon>
        <taxon>Triticodae</taxon>
        <taxon>Triticeae</taxon>
        <taxon>Triticinae</taxon>
        <taxon>Triticum</taxon>
    </lineage>
</organism>
<evidence type="ECO:0000256" key="1">
    <source>
        <dbReference type="SAM" id="MobiDB-lite"/>
    </source>
</evidence>
<dbReference type="Proteomes" id="UP000015106">
    <property type="component" value="Chromosome 4"/>
</dbReference>
<feature type="region of interest" description="Disordered" evidence="1">
    <location>
        <begin position="1"/>
        <end position="42"/>
    </location>
</feature>
<proteinExistence type="predicted"/>
<name>A0A8R7Q6I6_TRIUA</name>
<feature type="compositionally biased region" description="Basic and acidic residues" evidence="1">
    <location>
        <begin position="8"/>
        <end position="31"/>
    </location>
</feature>
<evidence type="ECO:0000313" key="2">
    <source>
        <dbReference type="EnsemblPlants" id="TuG1812G0400002388.01.T01.cds380708"/>
    </source>
</evidence>
<evidence type="ECO:0000313" key="3">
    <source>
        <dbReference type="Proteomes" id="UP000015106"/>
    </source>
</evidence>
<dbReference type="AlphaFoldDB" id="A0A8R7Q6I6"/>
<dbReference type="EnsemblPlants" id="TuG1812G0400002388.01.T01">
    <property type="protein sequence ID" value="TuG1812G0400002388.01.T01.cds380708"/>
    <property type="gene ID" value="TuG1812G0400002388.01"/>
</dbReference>
<protein>
    <submittedName>
        <fullName evidence="2">Uncharacterized protein</fullName>
    </submittedName>
</protein>
<reference evidence="3" key="1">
    <citation type="journal article" date="2013" name="Nature">
        <title>Draft genome of the wheat A-genome progenitor Triticum urartu.</title>
        <authorList>
            <person name="Ling H.Q."/>
            <person name="Zhao S."/>
            <person name="Liu D."/>
            <person name="Wang J."/>
            <person name="Sun H."/>
            <person name="Zhang C."/>
            <person name="Fan H."/>
            <person name="Li D."/>
            <person name="Dong L."/>
            <person name="Tao Y."/>
            <person name="Gao C."/>
            <person name="Wu H."/>
            <person name="Li Y."/>
            <person name="Cui Y."/>
            <person name="Guo X."/>
            <person name="Zheng S."/>
            <person name="Wang B."/>
            <person name="Yu K."/>
            <person name="Liang Q."/>
            <person name="Yang W."/>
            <person name="Lou X."/>
            <person name="Chen J."/>
            <person name="Feng M."/>
            <person name="Jian J."/>
            <person name="Zhang X."/>
            <person name="Luo G."/>
            <person name="Jiang Y."/>
            <person name="Liu J."/>
            <person name="Wang Z."/>
            <person name="Sha Y."/>
            <person name="Zhang B."/>
            <person name="Wu H."/>
            <person name="Tang D."/>
            <person name="Shen Q."/>
            <person name="Xue P."/>
            <person name="Zou S."/>
            <person name="Wang X."/>
            <person name="Liu X."/>
            <person name="Wang F."/>
            <person name="Yang Y."/>
            <person name="An X."/>
            <person name="Dong Z."/>
            <person name="Zhang K."/>
            <person name="Zhang X."/>
            <person name="Luo M.C."/>
            <person name="Dvorak J."/>
            <person name="Tong Y."/>
            <person name="Wang J."/>
            <person name="Yang H."/>
            <person name="Li Z."/>
            <person name="Wang D."/>
            <person name="Zhang A."/>
            <person name="Wang J."/>
        </authorList>
    </citation>
    <scope>NUCLEOTIDE SEQUENCE</scope>
    <source>
        <strain evidence="3">cv. G1812</strain>
    </source>
</reference>
<reference evidence="2" key="3">
    <citation type="submission" date="2022-06" db="UniProtKB">
        <authorList>
            <consortium name="EnsemblPlants"/>
        </authorList>
    </citation>
    <scope>IDENTIFICATION</scope>
</reference>
<dbReference type="Gramene" id="TuG1812G0400002388.01.T01">
    <property type="protein sequence ID" value="TuG1812G0400002388.01.T01.cds380708"/>
    <property type="gene ID" value="TuG1812G0400002388.01"/>
</dbReference>